<dbReference type="SUPFAM" id="SSF103473">
    <property type="entry name" value="MFS general substrate transporter"/>
    <property type="match status" value="1"/>
</dbReference>
<gene>
    <name evidence="2" type="ORF">UF66_0949</name>
</gene>
<name>A0A0M2NZI5_STACC</name>
<evidence type="ECO:0000313" key="2">
    <source>
        <dbReference type="EMBL" id="KKI63093.1"/>
    </source>
</evidence>
<evidence type="ECO:0000313" key="3">
    <source>
        <dbReference type="Proteomes" id="UP000034455"/>
    </source>
</evidence>
<protein>
    <submittedName>
        <fullName evidence="2">Quinolone resistance protein norA</fullName>
    </submittedName>
</protein>
<evidence type="ECO:0000256" key="1">
    <source>
        <dbReference type="SAM" id="Phobius"/>
    </source>
</evidence>
<dbReference type="RefSeq" id="WP_231098994.1">
    <property type="nucleotide sequence ID" value="NZ_BKAS01000031.1"/>
</dbReference>
<organism evidence="2 3">
    <name type="scientific">Staphylococcus cohnii subsp. cohnii</name>
    <dbReference type="NCBI Taxonomy" id="74704"/>
    <lineage>
        <taxon>Bacteria</taxon>
        <taxon>Bacillati</taxon>
        <taxon>Bacillota</taxon>
        <taxon>Bacilli</taxon>
        <taxon>Bacillales</taxon>
        <taxon>Staphylococcaceae</taxon>
        <taxon>Staphylococcus</taxon>
        <taxon>Staphylococcus cohnii species complex</taxon>
    </lineage>
</organism>
<keyword evidence="1" id="KW-0472">Membrane</keyword>
<dbReference type="InterPro" id="IPR036259">
    <property type="entry name" value="MFS_trans_sf"/>
</dbReference>
<proteinExistence type="predicted"/>
<feature type="transmembrane region" description="Helical" evidence="1">
    <location>
        <begin position="7"/>
        <end position="25"/>
    </location>
</feature>
<keyword evidence="1" id="KW-1133">Transmembrane helix</keyword>
<dbReference type="PATRIC" id="fig|74704.6.peg.971"/>
<dbReference type="AlphaFoldDB" id="A0A0M2NZI5"/>
<reference evidence="2 3" key="1">
    <citation type="submission" date="2015-03" db="EMBL/GenBank/DDBJ databases">
        <title>Genome Assembly of Staphylococcus cohnii subsp. cohnii strain G22B2.</title>
        <authorList>
            <person name="Nair G."/>
            <person name="Kaur G."/>
            <person name="Khatri I."/>
            <person name="Singh N.K."/>
            <person name="Sathyabama S."/>
            <person name="Maurya S.K."/>
            <person name="Subramanian S."/>
            <person name="Agrewala J.N."/>
            <person name="Mayilraj S."/>
        </authorList>
    </citation>
    <scope>NUCLEOTIDE SEQUENCE [LARGE SCALE GENOMIC DNA]</scope>
    <source>
        <strain evidence="2 3">G22B2</strain>
    </source>
</reference>
<feature type="transmembrane region" description="Helical" evidence="1">
    <location>
        <begin position="31"/>
        <end position="51"/>
    </location>
</feature>
<dbReference type="GeneID" id="69857042"/>
<sequence length="53" mass="5750">MIKRSLIIPLYINIFLAFTGIGLVVPSLPLIIKDLSITGNAFGILIAVFSFSK</sequence>
<dbReference type="Proteomes" id="UP000034455">
    <property type="component" value="Unassembled WGS sequence"/>
</dbReference>
<comment type="caution">
    <text evidence="2">The sequence shown here is derived from an EMBL/GenBank/DDBJ whole genome shotgun (WGS) entry which is preliminary data.</text>
</comment>
<accession>A0A0M2NZI5</accession>
<keyword evidence="1" id="KW-0812">Transmembrane</keyword>
<dbReference type="EMBL" id="LAKJ01000018">
    <property type="protein sequence ID" value="KKI63093.1"/>
    <property type="molecule type" value="Genomic_DNA"/>
</dbReference>